<name>A0A6N6VFQ6_9HYPH</name>
<proteinExistence type="inferred from homology"/>
<comment type="caution">
    <text evidence="2">The sequence shown here is derived from an EMBL/GenBank/DDBJ whole genome shotgun (WGS) entry which is preliminary data.</text>
</comment>
<dbReference type="EMBL" id="WESC01000017">
    <property type="protein sequence ID" value="KAB7738714.1"/>
    <property type="molecule type" value="Genomic_DNA"/>
</dbReference>
<comment type="similarity">
    <text evidence="1">Belongs to the BolA/IbaG family.</text>
</comment>
<dbReference type="Proteomes" id="UP000468901">
    <property type="component" value="Unassembled WGS sequence"/>
</dbReference>
<dbReference type="GO" id="GO:0016226">
    <property type="term" value="P:iron-sulfur cluster assembly"/>
    <property type="evidence" value="ECO:0007669"/>
    <property type="project" value="TreeGrafter"/>
</dbReference>
<accession>A0A6N6VFQ6</accession>
<dbReference type="AlphaFoldDB" id="A0A6N6VFQ6"/>
<dbReference type="PIRSF" id="PIRSF003113">
    <property type="entry name" value="BolA"/>
    <property type="match status" value="1"/>
</dbReference>
<dbReference type="PANTHER" id="PTHR46230">
    <property type="match status" value="1"/>
</dbReference>
<dbReference type="Pfam" id="PF01722">
    <property type="entry name" value="BolA"/>
    <property type="match status" value="1"/>
</dbReference>
<reference evidence="2 3" key="1">
    <citation type="submission" date="2019-09" db="EMBL/GenBank/DDBJ databases">
        <title>Parvibaculum sedimenti sp. nov., isolated from sediment.</title>
        <authorList>
            <person name="Wang Y."/>
        </authorList>
    </citation>
    <scope>NUCLEOTIDE SEQUENCE [LARGE SCALE GENOMIC DNA]</scope>
    <source>
        <strain evidence="2 3">HXT-9</strain>
    </source>
</reference>
<dbReference type="SUPFAM" id="SSF82657">
    <property type="entry name" value="BolA-like"/>
    <property type="match status" value="1"/>
</dbReference>
<dbReference type="InterPro" id="IPR002634">
    <property type="entry name" value="BolA"/>
</dbReference>
<dbReference type="PANTHER" id="PTHR46230:SF7">
    <property type="entry name" value="BOLA-LIKE PROTEIN 1"/>
    <property type="match status" value="1"/>
</dbReference>
<dbReference type="Gene3D" id="3.30.300.90">
    <property type="entry name" value="BolA-like"/>
    <property type="match status" value="1"/>
</dbReference>
<dbReference type="InterPro" id="IPR036065">
    <property type="entry name" value="BolA-like_sf"/>
</dbReference>
<gene>
    <name evidence="2" type="ORF">F2P47_15750</name>
</gene>
<protein>
    <submittedName>
        <fullName evidence="2">BolA/IbaG family iron-sulfur metabolism protein</fullName>
    </submittedName>
</protein>
<organism evidence="2 3">
    <name type="scientific">Parvibaculum sedimenti</name>
    <dbReference type="NCBI Taxonomy" id="2608632"/>
    <lineage>
        <taxon>Bacteria</taxon>
        <taxon>Pseudomonadati</taxon>
        <taxon>Pseudomonadota</taxon>
        <taxon>Alphaproteobacteria</taxon>
        <taxon>Hyphomicrobiales</taxon>
        <taxon>Parvibaculaceae</taxon>
        <taxon>Parvibaculum</taxon>
    </lineage>
</organism>
<evidence type="ECO:0000313" key="2">
    <source>
        <dbReference type="EMBL" id="KAB7738714.1"/>
    </source>
</evidence>
<evidence type="ECO:0000313" key="3">
    <source>
        <dbReference type="Proteomes" id="UP000468901"/>
    </source>
</evidence>
<sequence length="97" mass="10670">MSLTRCCVSVAEKIREKLEKAFEPLLLEIVDDSARHKGHAGHQSGGETHFNVTIVSAAFNGCTRVERHRLVTAALREEIGNPIHALALKTLTPDEAR</sequence>
<keyword evidence="3" id="KW-1185">Reference proteome</keyword>
<evidence type="ECO:0000256" key="1">
    <source>
        <dbReference type="RuleBase" id="RU003860"/>
    </source>
</evidence>